<dbReference type="InterPro" id="IPR011033">
    <property type="entry name" value="PRC_barrel-like_sf"/>
</dbReference>
<sequence length="318" mass="34298">MKKSSEIKSLPIFSIMDGKEVGNVRSLLINAEKGIVEYLIVETLSLEFGIKAIPFEKIEGIGDYAVTIESDASIVELSDTPSAHDMLKKNVQIVNNKVMTKKGSLLGNVSEYYIDELSGKILGCVLTNNNEVDGQVILEESILTFGKEVVVVVENIAEQLVSFDDFVKAVSAGKKSSGAAVEPVKVAEVKPVVAPEAPQKAPEKKPEPISEANVYEAVVTPKVADVPMAEPKAVAAEPKAEPKVESKAESNDSTADVAKQFEDRQALFLKGKRVTRDFLGEDGKVLIQAGTILTEEQVLEVKALGRNKLLELSMSVSD</sequence>
<dbReference type="EMBL" id="MIJE01000001">
    <property type="protein sequence ID" value="OEF98321.1"/>
    <property type="molecule type" value="Genomic_DNA"/>
</dbReference>
<protein>
    <recommendedName>
        <fullName evidence="2">PRC-barrel domain-containing protein</fullName>
    </recommendedName>
</protein>
<gene>
    <name evidence="3" type="ORF">BHF68_01175</name>
</gene>
<evidence type="ECO:0000259" key="2">
    <source>
        <dbReference type="Pfam" id="PF05239"/>
    </source>
</evidence>
<reference evidence="3 4" key="1">
    <citation type="submission" date="2016-09" db="EMBL/GenBank/DDBJ databases">
        <title>Draft genome sequence for the type strain of Desulfuribacillus alkaliarsenatis AHT28, an obligately anaerobic, sulfidogenic bacterium isolated from Russian soda lake sediments.</title>
        <authorList>
            <person name="Abin C.A."/>
            <person name="Hollibaugh J.T."/>
        </authorList>
    </citation>
    <scope>NUCLEOTIDE SEQUENCE [LARGE SCALE GENOMIC DNA]</scope>
    <source>
        <strain evidence="3 4">AHT28</strain>
    </source>
</reference>
<dbReference type="RefSeq" id="WP_069641813.1">
    <property type="nucleotide sequence ID" value="NZ_MIJE01000001.1"/>
</dbReference>
<dbReference type="Gene3D" id="2.30.30.240">
    <property type="entry name" value="PRC-barrel domain"/>
    <property type="match status" value="1"/>
</dbReference>
<feature type="domain" description="PRC-barrel" evidence="2">
    <location>
        <begin position="3"/>
        <end position="64"/>
    </location>
</feature>
<feature type="region of interest" description="Disordered" evidence="1">
    <location>
        <begin position="233"/>
        <end position="255"/>
    </location>
</feature>
<name>A0A1E5G569_9FIRM</name>
<evidence type="ECO:0000313" key="4">
    <source>
        <dbReference type="Proteomes" id="UP000094296"/>
    </source>
</evidence>
<dbReference type="AlphaFoldDB" id="A0A1E5G569"/>
<dbReference type="InterPro" id="IPR027275">
    <property type="entry name" value="PRC-brl_dom"/>
</dbReference>
<accession>A0A1E5G569</accession>
<dbReference type="STRING" id="766136.BHF68_01175"/>
<feature type="compositionally biased region" description="Basic and acidic residues" evidence="1">
    <location>
        <begin position="238"/>
        <end position="250"/>
    </location>
</feature>
<proteinExistence type="predicted"/>
<dbReference type="SUPFAM" id="SSF50346">
    <property type="entry name" value="PRC-barrel domain"/>
    <property type="match status" value="2"/>
</dbReference>
<organism evidence="3 4">
    <name type="scientific">Desulfuribacillus alkaliarsenatis</name>
    <dbReference type="NCBI Taxonomy" id="766136"/>
    <lineage>
        <taxon>Bacteria</taxon>
        <taxon>Bacillati</taxon>
        <taxon>Bacillota</taxon>
        <taxon>Desulfuribacillia</taxon>
        <taxon>Desulfuribacillales</taxon>
        <taxon>Desulfuribacillaceae</taxon>
        <taxon>Desulfuribacillus</taxon>
    </lineage>
</organism>
<keyword evidence="4" id="KW-1185">Reference proteome</keyword>
<comment type="caution">
    <text evidence="3">The sequence shown here is derived from an EMBL/GenBank/DDBJ whole genome shotgun (WGS) entry which is preliminary data.</text>
</comment>
<dbReference type="Pfam" id="PF05239">
    <property type="entry name" value="PRC"/>
    <property type="match status" value="1"/>
</dbReference>
<dbReference type="Proteomes" id="UP000094296">
    <property type="component" value="Unassembled WGS sequence"/>
</dbReference>
<dbReference type="OrthoDB" id="53812at2"/>
<evidence type="ECO:0000256" key="1">
    <source>
        <dbReference type="SAM" id="MobiDB-lite"/>
    </source>
</evidence>
<evidence type="ECO:0000313" key="3">
    <source>
        <dbReference type="EMBL" id="OEF98321.1"/>
    </source>
</evidence>